<organism evidence="1">
    <name type="scientific">hydrothermal vent metagenome</name>
    <dbReference type="NCBI Taxonomy" id="652676"/>
    <lineage>
        <taxon>unclassified sequences</taxon>
        <taxon>metagenomes</taxon>
        <taxon>ecological metagenomes</taxon>
    </lineage>
</organism>
<gene>
    <name evidence="1" type="ORF">MGWOODY_Mmi846</name>
</gene>
<reference evidence="1" key="1">
    <citation type="submission" date="2015-10" db="EMBL/GenBank/DDBJ databases">
        <authorList>
            <person name="Gilbert D.G."/>
        </authorList>
    </citation>
    <scope>NUCLEOTIDE SEQUENCE</scope>
</reference>
<dbReference type="EMBL" id="FAXC01000260">
    <property type="protein sequence ID" value="CUV09553.1"/>
    <property type="molecule type" value="Genomic_DNA"/>
</dbReference>
<dbReference type="PIRSF" id="PIRSF014728">
    <property type="entry name" value="PqaA"/>
    <property type="match status" value="1"/>
</dbReference>
<dbReference type="Gene3D" id="3.40.50.1820">
    <property type="entry name" value="alpha/beta hydrolase"/>
    <property type="match status" value="1"/>
</dbReference>
<dbReference type="PROSITE" id="PS51257">
    <property type="entry name" value="PROKAR_LIPOPROTEIN"/>
    <property type="match status" value="1"/>
</dbReference>
<dbReference type="PANTHER" id="PTHR31497:SF0">
    <property type="entry name" value="AUTOCRINE PROLIFERATION REPRESSOR PROTEIN A"/>
    <property type="match status" value="1"/>
</dbReference>
<sequence>METKSRYITFSKVFVFSSCLFILSGCSSRHNNHMKDYVYKADPAFRYEIEETYKADGWTEYRVKMVSGTWLTKQEVNHPEWWHWVTIVVPDEVAETEALVIIGGGSTRDKEPEAANELLIQAAVGTKSIVAEISNIPFQPLNYVGDEKDDRTEDDIIAYGWRKYMEGGAKDEDVEWLARLPMTRAVVRAMDVIQEIGADISKPVDGFVVAGASKRGWTTWTTAVVDDRVIAIVPVVIDMLNVVPSFNHHWRCYGEWSPAINDYINEGIMPWTGSKEYARLMELVEPYSFIDQLTLPKFLINATGDEFFVTDSWQFYWDDLVGDKYIQYVPNANHGLNGTYNLGSLVAFYNAVITDSAIPKFDWSVSADSIYLEVYSAEDYKVTKWAAVNENDRDFRVPVIGKVWEATEIPQTSDNRYAVHFSAPENGYKAGLLEVVFDSGTEVPFTFTTGTVVTPDAYPFGPFTPNEPQGTPAN</sequence>
<evidence type="ECO:0000313" key="1">
    <source>
        <dbReference type="EMBL" id="CUV09553.1"/>
    </source>
</evidence>
<proteinExistence type="predicted"/>
<dbReference type="Pfam" id="PF10142">
    <property type="entry name" value="PhoPQ_related"/>
    <property type="match status" value="1"/>
</dbReference>
<dbReference type="InterPro" id="IPR029058">
    <property type="entry name" value="AB_hydrolase_fold"/>
</dbReference>
<dbReference type="SUPFAM" id="SSF53474">
    <property type="entry name" value="alpha/beta-Hydrolases"/>
    <property type="match status" value="1"/>
</dbReference>
<name>A0A160VG55_9ZZZZ</name>
<dbReference type="InterPro" id="IPR009199">
    <property type="entry name" value="PhoPQ-act_pathogen-rel_PqaA"/>
</dbReference>
<protein>
    <submittedName>
        <fullName evidence="1">PhoP/Q-regulated protein PqaA</fullName>
    </submittedName>
</protein>
<dbReference type="PANTHER" id="PTHR31497">
    <property type="entry name" value="AUTOCRINE PROLIFERATION REPRESSOR PROTEIN A"/>
    <property type="match status" value="1"/>
</dbReference>
<accession>A0A160VG55</accession>
<dbReference type="AlphaFoldDB" id="A0A160VG55"/>